<dbReference type="PANTHER" id="PTHR43309:SF3">
    <property type="entry name" value="5-OXOPROLINASE SUBUNIT C"/>
    <property type="match status" value="1"/>
</dbReference>
<keyword evidence="2" id="KW-0378">Hydrolase</keyword>
<dbReference type="SMART" id="SM00797">
    <property type="entry name" value="AHS2"/>
    <property type="match status" value="1"/>
</dbReference>
<protein>
    <submittedName>
        <fullName evidence="5">Biotin-dependent carboxyltransferase family protein</fullName>
    </submittedName>
</protein>
<dbReference type="RefSeq" id="WP_275631623.1">
    <property type="nucleotide sequence ID" value="NZ_JARGYD010000002.1"/>
</dbReference>
<evidence type="ECO:0000256" key="2">
    <source>
        <dbReference type="ARBA" id="ARBA00022801"/>
    </source>
</evidence>
<dbReference type="SUPFAM" id="SSF50891">
    <property type="entry name" value="Cyclophilin-like"/>
    <property type="match status" value="1"/>
</dbReference>
<organism evidence="5 6">
    <name type="scientific">Psychromarinibacter halotolerans</name>
    <dbReference type="NCBI Taxonomy" id="1775175"/>
    <lineage>
        <taxon>Bacteria</taxon>
        <taxon>Pseudomonadati</taxon>
        <taxon>Pseudomonadota</taxon>
        <taxon>Alphaproteobacteria</taxon>
        <taxon>Rhodobacterales</taxon>
        <taxon>Paracoccaceae</taxon>
        <taxon>Psychromarinibacter</taxon>
    </lineage>
</organism>
<feature type="domain" description="Carboxyltransferase" evidence="4">
    <location>
        <begin position="25"/>
        <end position="299"/>
    </location>
</feature>
<dbReference type="InterPro" id="IPR029000">
    <property type="entry name" value="Cyclophilin-like_dom_sf"/>
</dbReference>
<dbReference type="PANTHER" id="PTHR43309">
    <property type="entry name" value="5-OXOPROLINASE SUBUNIT C"/>
    <property type="match status" value="1"/>
</dbReference>
<keyword evidence="1" id="KW-0547">Nucleotide-binding</keyword>
<comment type="caution">
    <text evidence="5">The sequence shown here is derived from an EMBL/GenBank/DDBJ whole genome shotgun (WGS) entry which is preliminary data.</text>
</comment>
<accession>A0ABV7GNU5</accession>
<gene>
    <name evidence="5" type="ORF">ACFOGP_05440</name>
</gene>
<evidence type="ECO:0000259" key="4">
    <source>
        <dbReference type="SMART" id="SM00797"/>
    </source>
</evidence>
<evidence type="ECO:0000256" key="3">
    <source>
        <dbReference type="ARBA" id="ARBA00022840"/>
    </source>
</evidence>
<evidence type="ECO:0000313" key="6">
    <source>
        <dbReference type="Proteomes" id="UP001595632"/>
    </source>
</evidence>
<dbReference type="InterPro" id="IPR052708">
    <property type="entry name" value="PxpC"/>
</dbReference>
<dbReference type="InterPro" id="IPR003778">
    <property type="entry name" value="CT_A_B"/>
</dbReference>
<sequence>MSQLTVLSAGPGVTVQDAGRPGHLATGLSRGGAADPLALAEGAALLSQPPDTAAIEMAAMGGTFRADRDLRIALTGAPMQATVDGERLAWNASHLLEAGKTLALGGVTQGAYGYLHIGGGIATEPVLGSRATHLAAGLGAALRKGDTLPLGQDRGGETGMMLDVADRVSGGTVRVVPSMQTDRFAPADLQRFEDTPFTRDPRGNRMGVKMQFEGDPFAAQDQLVILSEIIVPGDIQATGDGAPFVLLSECQTTGGYPRIATVIPADLPRIAQAGPGATIRFAFVSREQALAAHRAHAAHLAKLPRAPRPRIRNPHDIPDLLSYQLIGGVTAGDET</sequence>
<dbReference type="EMBL" id="JBHRTB010000010">
    <property type="protein sequence ID" value="MFC3142141.1"/>
    <property type="molecule type" value="Genomic_DNA"/>
</dbReference>
<evidence type="ECO:0000256" key="1">
    <source>
        <dbReference type="ARBA" id="ARBA00022741"/>
    </source>
</evidence>
<keyword evidence="6" id="KW-1185">Reference proteome</keyword>
<dbReference type="Pfam" id="PF02626">
    <property type="entry name" value="CT_A_B"/>
    <property type="match status" value="1"/>
</dbReference>
<name>A0ABV7GNU5_9RHOB</name>
<proteinExistence type="predicted"/>
<keyword evidence="3" id="KW-0067">ATP-binding</keyword>
<reference evidence="6" key="1">
    <citation type="journal article" date="2019" name="Int. J. Syst. Evol. Microbiol.">
        <title>The Global Catalogue of Microorganisms (GCM) 10K type strain sequencing project: providing services to taxonomists for standard genome sequencing and annotation.</title>
        <authorList>
            <consortium name="The Broad Institute Genomics Platform"/>
            <consortium name="The Broad Institute Genome Sequencing Center for Infectious Disease"/>
            <person name="Wu L."/>
            <person name="Ma J."/>
        </authorList>
    </citation>
    <scope>NUCLEOTIDE SEQUENCE [LARGE SCALE GENOMIC DNA]</scope>
    <source>
        <strain evidence="6">KCTC 52366</strain>
    </source>
</reference>
<evidence type="ECO:0000313" key="5">
    <source>
        <dbReference type="EMBL" id="MFC3142141.1"/>
    </source>
</evidence>
<dbReference type="Gene3D" id="2.40.100.10">
    <property type="entry name" value="Cyclophilin-like"/>
    <property type="match status" value="1"/>
</dbReference>
<dbReference type="Proteomes" id="UP001595632">
    <property type="component" value="Unassembled WGS sequence"/>
</dbReference>